<evidence type="ECO:0000256" key="3">
    <source>
        <dbReference type="ARBA" id="ARBA00022576"/>
    </source>
</evidence>
<keyword evidence="8" id="KW-1185">Reference proteome</keyword>
<accession>A0A7D8YWK1</accession>
<dbReference type="InterPro" id="IPR015421">
    <property type="entry name" value="PyrdxlP-dep_Trfase_major"/>
</dbReference>
<evidence type="ECO:0000256" key="2">
    <source>
        <dbReference type="ARBA" id="ARBA00008954"/>
    </source>
</evidence>
<dbReference type="SUPFAM" id="SSF53383">
    <property type="entry name" value="PLP-dependent transferases"/>
    <property type="match status" value="1"/>
</dbReference>
<comment type="similarity">
    <text evidence="2 6">Belongs to the class-III pyridoxal-phosphate-dependent aminotransferase family.</text>
</comment>
<dbReference type="InterPro" id="IPR015422">
    <property type="entry name" value="PyrdxlP-dep_Trfase_small"/>
</dbReference>
<evidence type="ECO:0000256" key="5">
    <source>
        <dbReference type="ARBA" id="ARBA00022898"/>
    </source>
</evidence>
<dbReference type="PIRSF" id="PIRSF000521">
    <property type="entry name" value="Transaminase_4ab_Lys_Orn"/>
    <property type="match status" value="1"/>
</dbReference>
<comment type="caution">
    <text evidence="7">The sequence shown here is derived from an EMBL/GenBank/DDBJ whole genome shotgun (WGS) entry which is preliminary data.</text>
</comment>
<dbReference type="InterPro" id="IPR015424">
    <property type="entry name" value="PyrdxlP-dep_Trfase"/>
</dbReference>
<dbReference type="GO" id="GO:0030170">
    <property type="term" value="F:pyridoxal phosphate binding"/>
    <property type="evidence" value="ECO:0007669"/>
    <property type="project" value="InterPro"/>
</dbReference>
<keyword evidence="5 6" id="KW-0663">Pyridoxal phosphate</keyword>
<proteinExistence type="inferred from homology"/>
<gene>
    <name evidence="7" type="ORF">VHUM_04088</name>
</gene>
<evidence type="ECO:0000256" key="6">
    <source>
        <dbReference type="RuleBase" id="RU003560"/>
    </source>
</evidence>
<dbReference type="PROSITE" id="PS00600">
    <property type="entry name" value="AA_TRANSFER_CLASS_3"/>
    <property type="match status" value="1"/>
</dbReference>
<dbReference type="GO" id="GO:0042802">
    <property type="term" value="F:identical protein binding"/>
    <property type="evidence" value="ECO:0007669"/>
    <property type="project" value="TreeGrafter"/>
</dbReference>
<dbReference type="Pfam" id="PF00202">
    <property type="entry name" value="Aminotran_3"/>
    <property type="match status" value="1"/>
</dbReference>
<dbReference type="CDD" id="cd00610">
    <property type="entry name" value="OAT_like"/>
    <property type="match status" value="1"/>
</dbReference>
<reference evidence="7 8" key="1">
    <citation type="journal article" date="2019" name="PLoS Genet.">
        <title>Convergent evolution of linked mating-type loci in basidiomycete fungi.</title>
        <authorList>
            <person name="Sun S."/>
            <person name="Coelho M.A."/>
            <person name="Heitman J."/>
            <person name="Nowrousian M."/>
        </authorList>
    </citation>
    <scope>NUCLEOTIDE SEQUENCE [LARGE SCALE GENOMIC DNA]</scope>
    <source>
        <strain evidence="7 8">CBS 4282</strain>
    </source>
</reference>
<dbReference type="FunFam" id="3.40.640.10:FF:000013">
    <property type="entry name" value="4-aminobutyrate aminotransferase"/>
    <property type="match status" value="1"/>
</dbReference>
<dbReference type="InterPro" id="IPR049704">
    <property type="entry name" value="Aminotrans_3_PPA_site"/>
</dbReference>
<dbReference type="Proteomes" id="UP000473826">
    <property type="component" value="Unassembled WGS sequence"/>
</dbReference>
<evidence type="ECO:0000313" key="8">
    <source>
        <dbReference type="Proteomes" id="UP000473826"/>
    </source>
</evidence>
<dbReference type="PANTHER" id="PTHR11986">
    <property type="entry name" value="AMINOTRANSFERASE CLASS III"/>
    <property type="match status" value="1"/>
</dbReference>
<keyword evidence="3" id="KW-0032">Aminotransferase</keyword>
<comment type="cofactor">
    <cofactor evidence="1">
        <name>pyridoxal 5'-phosphate</name>
        <dbReference type="ChEBI" id="CHEBI:597326"/>
    </cofactor>
</comment>
<name>A0A7D8YWK1_VANHU</name>
<dbReference type="AlphaFoldDB" id="A0A7D8YWK1"/>
<evidence type="ECO:0000256" key="1">
    <source>
        <dbReference type="ARBA" id="ARBA00001933"/>
    </source>
</evidence>
<dbReference type="PANTHER" id="PTHR11986:SF79">
    <property type="entry name" value="ACETYLORNITHINE AMINOTRANSFERASE, MITOCHONDRIAL"/>
    <property type="match status" value="1"/>
</dbReference>
<protein>
    <submittedName>
        <fullName evidence="7">Uncharacterized protein</fullName>
    </submittedName>
</protein>
<keyword evidence="4" id="KW-0808">Transferase</keyword>
<dbReference type="Gene3D" id="3.40.640.10">
    <property type="entry name" value="Type I PLP-dependent aspartate aminotransferase-like (Major domain)"/>
    <property type="match status" value="1"/>
</dbReference>
<dbReference type="GO" id="GO:0008483">
    <property type="term" value="F:transaminase activity"/>
    <property type="evidence" value="ECO:0007669"/>
    <property type="project" value="UniProtKB-KW"/>
</dbReference>
<organism evidence="7 8">
    <name type="scientific">Vanrija humicola</name>
    <name type="common">Yeast</name>
    <name type="synonym">Cryptococcus humicola</name>
    <dbReference type="NCBI Taxonomy" id="5417"/>
    <lineage>
        <taxon>Eukaryota</taxon>
        <taxon>Fungi</taxon>
        <taxon>Dikarya</taxon>
        <taxon>Basidiomycota</taxon>
        <taxon>Agaricomycotina</taxon>
        <taxon>Tremellomycetes</taxon>
        <taxon>Trichosporonales</taxon>
        <taxon>Trichosporonaceae</taxon>
        <taxon>Vanrija</taxon>
    </lineage>
</organism>
<dbReference type="InterPro" id="IPR005814">
    <property type="entry name" value="Aminotrans_3"/>
</dbReference>
<sequence length="467" mass="50020">MSPAPVPADYLAHIKPLKAAAAATENETVQLQAIAAQHLTKGTGRLREHVFVEGKGINVWTSDGRHLLDFSSGIGVTSLGHAHPDVTAAIAQQASKIVHVQCAIANQQPQLQLVKQLLPMMPDPSLDTFFFWNSGGEANEAAIKVARCYTKRQNLIVMQGSYHGRSMGAASLTRSKTIYFEGTGPLLTSVFTTPFPYWHGMGFPKDTPSDVLVSHAVKHLENLLQQQTAPKDTAAIFIEPVLGEGGYVQAPPAYMQALRRICDQHGILLIADEVQTGFYRTGKTFAIEHTGVRPDIMVFAKGVANGMPLSGIVTRKEVMDVMPPMSLGGTYAGNAVACAAGVATTRYMQTHDIAGNVSARTEQAQAGLDAIAAAPGGSIIEDIRVTGLMMAIEFKDPRDAGNEAFPAGLNKMVQDACLEKGLLTLTMSIYPTLRMIPALIVSEEEIDQMLAIFGQCVRDVAAKVGAK</sequence>
<evidence type="ECO:0000313" key="7">
    <source>
        <dbReference type="EMBL" id="TXT04820.1"/>
    </source>
</evidence>
<dbReference type="InterPro" id="IPR050103">
    <property type="entry name" value="Class-III_PLP-dep_AT"/>
</dbReference>
<evidence type="ECO:0000256" key="4">
    <source>
        <dbReference type="ARBA" id="ARBA00022679"/>
    </source>
</evidence>
<dbReference type="OrthoDB" id="10260828at2759"/>
<dbReference type="Gene3D" id="3.90.1150.10">
    <property type="entry name" value="Aspartate Aminotransferase, domain 1"/>
    <property type="match status" value="1"/>
</dbReference>
<dbReference type="EMBL" id="QKWK01000014">
    <property type="protein sequence ID" value="TXT04820.1"/>
    <property type="molecule type" value="Genomic_DNA"/>
</dbReference>